<name>A0AAQ3QIB0_9LILI</name>
<evidence type="ECO:0000313" key="3">
    <source>
        <dbReference type="Proteomes" id="UP001327560"/>
    </source>
</evidence>
<evidence type="ECO:0000313" key="2">
    <source>
        <dbReference type="EMBL" id="WOL10303.1"/>
    </source>
</evidence>
<accession>A0AAQ3QIB0</accession>
<organism evidence="2 3">
    <name type="scientific">Canna indica</name>
    <name type="common">Indian-shot</name>
    <dbReference type="NCBI Taxonomy" id="4628"/>
    <lineage>
        <taxon>Eukaryota</taxon>
        <taxon>Viridiplantae</taxon>
        <taxon>Streptophyta</taxon>
        <taxon>Embryophyta</taxon>
        <taxon>Tracheophyta</taxon>
        <taxon>Spermatophyta</taxon>
        <taxon>Magnoliopsida</taxon>
        <taxon>Liliopsida</taxon>
        <taxon>Zingiberales</taxon>
        <taxon>Cannaceae</taxon>
        <taxon>Canna</taxon>
    </lineage>
</organism>
<reference evidence="2 3" key="1">
    <citation type="submission" date="2023-10" db="EMBL/GenBank/DDBJ databases">
        <title>Chromosome-scale genome assembly provides insights into flower coloration mechanisms of Canna indica.</title>
        <authorList>
            <person name="Li C."/>
        </authorList>
    </citation>
    <scope>NUCLEOTIDE SEQUENCE [LARGE SCALE GENOMIC DNA]</scope>
    <source>
        <tissue evidence="2">Flower</tissue>
    </source>
</reference>
<keyword evidence="3" id="KW-1185">Reference proteome</keyword>
<dbReference type="InterPro" id="IPR012337">
    <property type="entry name" value="RNaseH-like_sf"/>
</dbReference>
<dbReference type="PANTHER" id="PTHR23272:SF184">
    <property type="entry name" value="OS03G0311250 PROTEIN"/>
    <property type="match status" value="1"/>
</dbReference>
<gene>
    <name evidence="2" type="ORF">Cni_G19058</name>
</gene>
<proteinExistence type="predicted"/>
<protein>
    <submittedName>
        <fullName evidence="2">Zinc finger BED domain-containing protein RICESLEEPER 1-like</fullName>
    </submittedName>
</protein>
<sequence>MSLSDDSFDLEKFRELFTFAFVMHNLPFQYVEYEGVRACFQYLLSSVQCIFKNTAKIDVLKLYELQKKKIKSMLAMTSVLFSGTKYPTTNLFLTKVFLIYMNLKKACPNDDDSMRRICTRMKVKLEKYWISFNEALTIAVVLDPRYKLEFVEFAYEKLLLMENSTAQVRHMMLDPVGNASSARRFPPVAIRESSFVVALSCVFYCSLIASLDGPSGATRSASLWREVEMQRMGCVVARREAVVEIECSGVEAWRGGWRPEVLRREGIGDEMRRVWGFGNEDES</sequence>
<dbReference type="EMBL" id="CP136895">
    <property type="protein sequence ID" value="WOL10303.1"/>
    <property type="molecule type" value="Genomic_DNA"/>
</dbReference>
<dbReference type="Proteomes" id="UP001327560">
    <property type="component" value="Chromosome 6"/>
</dbReference>
<dbReference type="PANTHER" id="PTHR23272">
    <property type="entry name" value="BED FINGER-RELATED"/>
    <property type="match status" value="1"/>
</dbReference>
<dbReference type="Pfam" id="PF14372">
    <property type="entry name" value="hAT-like_RNase-H"/>
    <property type="match status" value="1"/>
</dbReference>
<evidence type="ECO:0000259" key="1">
    <source>
        <dbReference type="Pfam" id="PF14372"/>
    </source>
</evidence>
<dbReference type="InterPro" id="IPR025525">
    <property type="entry name" value="hAT-like_transposase_RNase-H"/>
</dbReference>
<dbReference type="AlphaFoldDB" id="A0AAQ3QIB0"/>
<feature type="domain" description="hAT-like transposase RNase-H fold" evidence="1">
    <location>
        <begin position="82"/>
        <end position="165"/>
    </location>
</feature>
<dbReference type="GO" id="GO:0003677">
    <property type="term" value="F:DNA binding"/>
    <property type="evidence" value="ECO:0007669"/>
    <property type="project" value="InterPro"/>
</dbReference>
<dbReference type="SUPFAM" id="SSF53098">
    <property type="entry name" value="Ribonuclease H-like"/>
    <property type="match status" value="1"/>
</dbReference>